<reference evidence="2" key="1">
    <citation type="submission" date="2016-10" db="EMBL/GenBank/DDBJ databases">
        <authorList>
            <person name="Varghese N."/>
            <person name="Submissions S."/>
        </authorList>
    </citation>
    <scope>NUCLEOTIDE SEQUENCE [LARGE SCALE GENOMIC DNA]</scope>
    <source>
        <strain evidence="2">CGMCC 1.4250</strain>
    </source>
</reference>
<proteinExistence type="predicted"/>
<protein>
    <submittedName>
        <fullName evidence="1">Uncharacterized protein</fullName>
    </submittedName>
</protein>
<sequence>MKLIPKTKEERLQVINKIIREIASRGRKFFYNEDKNRYAEMVIEKSKVYFIDDYTGERVYAYNTVQNEHRGFSHGGTMWGLVNDFREFIVKGEYTNHNNGYGGLYCPHWGYPEEDMQAIIYVAKDLGYLEN</sequence>
<dbReference type="RefSeq" id="WP_245780703.1">
    <property type="nucleotide sequence ID" value="NZ_FOTR01000001.1"/>
</dbReference>
<evidence type="ECO:0000313" key="2">
    <source>
        <dbReference type="Proteomes" id="UP000198565"/>
    </source>
</evidence>
<dbReference type="EMBL" id="FOTR01000001">
    <property type="protein sequence ID" value="SFL39292.1"/>
    <property type="molecule type" value="Genomic_DNA"/>
</dbReference>
<name>A0A1I4HAH9_9BACI</name>
<dbReference type="Proteomes" id="UP000198565">
    <property type="component" value="Unassembled WGS sequence"/>
</dbReference>
<organism evidence="1 2">
    <name type="scientific">Gracilibacillus orientalis</name>
    <dbReference type="NCBI Taxonomy" id="334253"/>
    <lineage>
        <taxon>Bacteria</taxon>
        <taxon>Bacillati</taxon>
        <taxon>Bacillota</taxon>
        <taxon>Bacilli</taxon>
        <taxon>Bacillales</taxon>
        <taxon>Bacillaceae</taxon>
        <taxon>Gracilibacillus</taxon>
    </lineage>
</organism>
<accession>A0A1I4HAH9</accession>
<dbReference type="AlphaFoldDB" id="A0A1I4HAH9"/>
<keyword evidence="2" id="KW-1185">Reference proteome</keyword>
<gene>
    <name evidence="1" type="ORF">SAMN04487943_101322</name>
</gene>
<dbReference type="STRING" id="334253.SAMN04487943_101322"/>
<evidence type="ECO:0000313" key="1">
    <source>
        <dbReference type="EMBL" id="SFL39292.1"/>
    </source>
</evidence>